<dbReference type="Proteomes" id="UP000239001">
    <property type="component" value="Unassembled WGS sequence"/>
</dbReference>
<proteinExistence type="predicted"/>
<sequence length="70" mass="8188">MIALDLSKQDIAMLSVDDIANLAGRLEQDDYNNPFEALQDWHLLRAIAFQRQELIEPYIYLLDLETYDES</sequence>
<reference evidence="1 2" key="2">
    <citation type="submission" date="2018-03" db="EMBL/GenBank/DDBJ databases">
        <authorList>
            <person name="Keele B.F."/>
        </authorList>
    </citation>
    <scope>NUCLEOTIDE SEQUENCE [LARGE SCALE GENOMIC DNA]</scope>
    <source>
        <strain evidence="1 2">CCALA 016</strain>
    </source>
</reference>
<dbReference type="InterPro" id="IPR019678">
    <property type="entry name" value="DUF2555"/>
</dbReference>
<evidence type="ECO:0000313" key="2">
    <source>
        <dbReference type="Proteomes" id="UP000239001"/>
    </source>
</evidence>
<dbReference type="RefSeq" id="WP_106455520.1">
    <property type="nucleotide sequence ID" value="NZ_PXOH01000003.1"/>
</dbReference>
<protein>
    <submittedName>
        <fullName evidence="1">DUF2555 domain-containing protein</fullName>
    </submittedName>
</protein>
<dbReference type="EMBL" id="PXOH01000003">
    <property type="protein sequence ID" value="PSF38598.1"/>
    <property type="molecule type" value="Genomic_DNA"/>
</dbReference>
<comment type="caution">
    <text evidence="1">The sequence shown here is derived from an EMBL/GenBank/DDBJ whole genome shotgun (WGS) entry which is preliminary data.</text>
</comment>
<evidence type="ECO:0000313" key="1">
    <source>
        <dbReference type="EMBL" id="PSF38598.1"/>
    </source>
</evidence>
<keyword evidence="2" id="KW-1185">Reference proteome</keyword>
<name>A0A2T1M1M1_9CHRO</name>
<reference evidence="1 2" key="1">
    <citation type="submission" date="2018-03" db="EMBL/GenBank/DDBJ databases">
        <title>The ancient ancestry and fast evolution of plastids.</title>
        <authorList>
            <person name="Moore K.R."/>
            <person name="Magnabosco C."/>
            <person name="Momper L."/>
            <person name="Gold D.A."/>
            <person name="Bosak T."/>
            <person name="Fournier G.P."/>
        </authorList>
    </citation>
    <scope>NUCLEOTIDE SEQUENCE [LARGE SCALE GENOMIC DNA]</scope>
    <source>
        <strain evidence="1 2">CCALA 016</strain>
    </source>
</reference>
<dbReference type="OrthoDB" id="488396at2"/>
<gene>
    <name evidence="1" type="ORF">C7H19_03565</name>
</gene>
<accession>A0A2T1M1M1</accession>
<dbReference type="AlphaFoldDB" id="A0A2T1M1M1"/>
<dbReference type="Pfam" id="PF10742">
    <property type="entry name" value="DUF2555"/>
    <property type="match status" value="1"/>
</dbReference>
<organism evidence="1 2">
    <name type="scientific">Aphanothece hegewaldii CCALA 016</name>
    <dbReference type="NCBI Taxonomy" id="2107694"/>
    <lineage>
        <taxon>Bacteria</taxon>
        <taxon>Bacillati</taxon>
        <taxon>Cyanobacteriota</taxon>
        <taxon>Cyanophyceae</taxon>
        <taxon>Oscillatoriophycideae</taxon>
        <taxon>Chroococcales</taxon>
        <taxon>Aphanothecaceae</taxon>
        <taxon>Aphanothece</taxon>
    </lineage>
</organism>